<keyword evidence="2" id="KW-1185">Reference proteome</keyword>
<evidence type="ECO:0000313" key="1">
    <source>
        <dbReference type="EMBL" id="KAJ1219133.1"/>
    </source>
</evidence>
<comment type="caution">
    <text evidence="1">The sequence shown here is derived from an EMBL/GenBank/DDBJ whole genome shotgun (WGS) entry which is preliminary data.</text>
</comment>
<name>A0AAV7X1F2_PLEWA</name>
<gene>
    <name evidence="1" type="ORF">NDU88_006704</name>
</gene>
<dbReference type="AlphaFoldDB" id="A0AAV7X1F2"/>
<dbReference type="Proteomes" id="UP001066276">
    <property type="component" value="Chromosome 1_1"/>
</dbReference>
<dbReference type="EMBL" id="JANPWB010000001">
    <property type="protein sequence ID" value="KAJ1219133.1"/>
    <property type="molecule type" value="Genomic_DNA"/>
</dbReference>
<accession>A0AAV7X1F2</accession>
<evidence type="ECO:0000313" key="2">
    <source>
        <dbReference type="Proteomes" id="UP001066276"/>
    </source>
</evidence>
<sequence>MCKSAHALERLTLDATTRHRIAPQDRRGADRRSCSRALQTTAPFWGPPPCPVALSFRCGQGAHQEPAEGEPIRNLQRLQKLWRKCWWCDAPASEVNYSVYCRHTTLPSCYRSEDRSSVLAFLELHHTILRFEECVVRNTAGDDECGELLHLPPSLRHTTVKEKPSGIHGGCGRYADDTAQRIGGRQTLQY</sequence>
<proteinExistence type="predicted"/>
<reference evidence="1" key="1">
    <citation type="journal article" date="2022" name="bioRxiv">
        <title>Sequencing and chromosome-scale assembly of the giantPleurodeles waltlgenome.</title>
        <authorList>
            <person name="Brown T."/>
            <person name="Elewa A."/>
            <person name="Iarovenko S."/>
            <person name="Subramanian E."/>
            <person name="Araus A.J."/>
            <person name="Petzold A."/>
            <person name="Susuki M."/>
            <person name="Suzuki K.-i.T."/>
            <person name="Hayashi T."/>
            <person name="Toyoda A."/>
            <person name="Oliveira C."/>
            <person name="Osipova E."/>
            <person name="Leigh N.D."/>
            <person name="Simon A."/>
            <person name="Yun M.H."/>
        </authorList>
    </citation>
    <scope>NUCLEOTIDE SEQUENCE</scope>
    <source>
        <strain evidence="1">20211129_DDA</strain>
        <tissue evidence="1">Liver</tissue>
    </source>
</reference>
<protein>
    <submittedName>
        <fullName evidence="1">Uncharacterized protein</fullName>
    </submittedName>
</protein>
<organism evidence="1 2">
    <name type="scientific">Pleurodeles waltl</name>
    <name type="common">Iberian ribbed newt</name>
    <dbReference type="NCBI Taxonomy" id="8319"/>
    <lineage>
        <taxon>Eukaryota</taxon>
        <taxon>Metazoa</taxon>
        <taxon>Chordata</taxon>
        <taxon>Craniata</taxon>
        <taxon>Vertebrata</taxon>
        <taxon>Euteleostomi</taxon>
        <taxon>Amphibia</taxon>
        <taxon>Batrachia</taxon>
        <taxon>Caudata</taxon>
        <taxon>Salamandroidea</taxon>
        <taxon>Salamandridae</taxon>
        <taxon>Pleurodelinae</taxon>
        <taxon>Pleurodeles</taxon>
    </lineage>
</organism>